<protein>
    <submittedName>
        <fullName evidence="2">Uncharacterized protein</fullName>
    </submittedName>
</protein>
<dbReference type="AlphaFoldDB" id="A0A1G8D6Z0"/>
<proteinExistence type="predicted"/>
<reference evidence="3" key="1">
    <citation type="submission" date="2016-10" db="EMBL/GenBank/DDBJ databases">
        <authorList>
            <person name="Varghese N."/>
            <person name="Submissions S."/>
        </authorList>
    </citation>
    <scope>NUCLEOTIDE SEQUENCE [LARGE SCALE GENOMIC DNA]</scope>
    <source>
        <strain evidence="3">Gh-67</strain>
    </source>
</reference>
<evidence type="ECO:0000256" key="1">
    <source>
        <dbReference type="SAM" id="MobiDB-lite"/>
    </source>
</evidence>
<gene>
    <name evidence="2" type="ORF">SAMN05192573_110133</name>
</gene>
<feature type="region of interest" description="Disordered" evidence="1">
    <location>
        <begin position="1"/>
        <end position="22"/>
    </location>
</feature>
<evidence type="ECO:0000313" key="3">
    <source>
        <dbReference type="Proteomes" id="UP000199705"/>
    </source>
</evidence>
<dbReference type="STRING" id="551996.SAMN05192573_110133"/>
<accession>A0A1G8D6Z0</accession>
<sequence length="127" mass="14851">MREWHEELDDEPGLEEDEGVIGKSKLPEGMSRLDMNMFGFVQDVHEEVDGRELQQSLVPDVIEELKRIFHILEREQGGKDDFISLFELVKAKYTAIRDTPSERALNEYIRDNALFPISDEELTNLWK</sequence>
<keyword evidence="3" id="KW-1185">Reference proteome</keyword>
<dbReference type="Proteomes" id="UP000199705">
    <property type="component" value="Unassembled WGS sequence"/>
</dbReference>
<name>A0A1G8D6Z0_9SPHI</name>
<organism evidence="2 3">
    <name type="scientific">Mucilaginibacter gossypii</name>
    <dbReference type="NCBI Taxonomy" id="551996"/>
    <lineage>
        <taxon>Bacteria</taxon>
        <taxon>Pseudomonadati</taxon>
        <taxon>Bacteroidota</taxon>
        <taxon>Sphingobacteriia</taxon>
        <taxon>Sphingobacteriales</taxon>
        <taxon>Sphingobacteriaceae</taxon>
        <taxon>Mucilaginibacter</taxon>
    </lineage>
</organism>
<dbReference type="EMBL" id="FNCG01000010">
    <property type="protein sequence ID" value="SDH53119.1"/>
    <property type="molecule type" value="Genomic_DNA"/>
</dbReference>
<feature type="compositionally biased region" description="Acidic residues" evidence="1">
    <location>
        <begin position="1"/>
        <end position="19"/>
    </location>
</feature>
<evidence type="ECO:0000313" key="2">
    <source>
        <dbReference type="EMBL" id="SDH53119.1"/>
    </source>
</evidence>